<dbReference type="GO" id="GO:0019005">
    <property type="term" value="C:SCF ubiquitin ligase complex"/>
    <property type="evidence" value="ECO:0007669"/>
    <property type="project" value="TreeGrafter"/>
</dbReference>
<dbReference type="SUPFAM" id="SSF49899">
    <property type="entry name" value="Concanavalin A-like lectins/glucanases"/>
    <property type="match status" value="1"/>
</dbReference>
<dbReference type="Proteomes" id="UP000749559">
    <property type="component" value="Unassembled WGS sequence"/>
</dbReference>
<feature type="compositionally biased region" description="Polar residues" evidence="1">
    <location>
        <begin position="394"/>
        <end position="419"/>
    </location>
</feature>
<dbReference type="AlphaFoldDB" id="A0A8S4NME9"/>
<keyword evidence="2" id="KW-1133">Transmembrane helix</keyword>
<feature type="domain" description="B30.2/SPRY" evidence="3">
    <location>
        <begin position="62"/>
        <end position="262"/>
    </location>
</feature>
<feature type="compositionally biased region" description="Basic and acidic residues" evidence="1">
    <location>
        <begin position="515"/>
        <end position="526"/>
    </location>
</feature>
<feature type="compositionally biased region" description="Polar residues" evidence="1">
    <location>
        <begin position="345"/>
        <end position="382"/>
    </location>
</feature>
<feature type="region of interest" description="Disordered" evidence="1">
    <location>
        <begin position="320"/>
        <end position="419"/>
    </location>
</feature>
<dbReference type="Gene3D" id="2.60.120.920">
    <property type="match status" value="1"/>
</dbReference>
<dbReference type="PANTHER" id="PTHR12245:SF11">
    <property type="entry name" value="PROTEIN GUSTAVUS"/>
    <property type="match status" value="1"/>
</dbReference>
<dbReference type="InterPro" id="IPR001870">
    <property type="entry name" value="B30.2/SPRY"/>
</dbReference>
<feature type="transmembrane region" description="Helical" evidence="2">
    <location>
        <begin position="12"/>
        <end position="33"/>
    </location>
</feature>
<keyword evidence="2" id="KW-0472">Membrane</keyword>
<feature type="compositionally biased region" description="Polar residues" evidence="1">
    <location>
        <begin position="326"/>
        <end position="335"/>
    </location>
</feature>
<feature type="region of interest" description="Disordered" evidence="1">
    <location>
        <begin position="505"/>
        <end position="526"/>
    </location>
</feature>
<accession>A0A8S4NME9</accession>
<reference evidence="4" key="1">
    <citation type="submission" date="2022-03" db="EMBL/GenBank/DDBJ databases">
        <authorList>
            <person name="Martin C."/>
        </authorList>
    </citation>
    <scope>NUCLEOTIDE SEQUENCE</scope>
</reference>
<evidence type="ECO:0000313" key="4">
    <source>
        <dbReference type="EMBL" id="CAH1781917.1"/>
    </source>
</evidence>
<protein>
    <recommendedName>
        <fullName evidence="3">B30.2/SPRY domain-containing protein</fullName>
    </recommendedName>
</protein>
<proteinExistence type="predicted"/>
<dbReference type="InterPro" id="IPR043136">
    <property type="entry name" value="B30.2/SPRY_sf"/>
</dbReference>
<keyword evidence="2" id="KW-0812">Transmembrane</keyword>
<dbReference type="PANTHER" id="PTHR12245">
    <property type="entry name" value="SPRY DOMAIN CONTAINING SOCS BOX PROTEIN"/>
    <property type="match status" value="1"/>
</dbReference>
<dbReference type="OrthoDB" id="6101731at2759"/>
<evidence type="ECO:0000259" key="3">
    <source>
        <dbReference type="PROSITE" id="PS50188"/>
    </source>
</evidence>
<name>A0A8S4NME9_OWEFU</name>
<evidence type="ECO:0000313" key="5">
    <source>
        <dbReference type="Proteomes" id="UP000749559"/>
    </source>
</evidence>
<keyword evidence="5" id="KW-1185">Reference proteome</keyword>
<dbReference type="PROSITE" id="PS50188">
    <property type="entry name" value="B302_SPRY"/>
    <property type="match status" value="1"/>
</dbReference>
<dbReference type="InterPro" id="IPR013320">
    <property type="entry name" value="ConA-like_dom_sf"/>
</dbReference>
<feature type="compositionally biased region" description="Polar residues" evidence="1">
    <location>
        <begin position="505"/>
        <end position="514"/>
    </location>
</feature>
<evidence type="ECO:0000256" key="1">
    <source>
        <dbReference type="SAM" id="MobiDB-lite"/>
    </source>
</evidence>
<gene>
    <name evidence="4" type="ORF">OFUS_LOCUS8423</name>
</gene>
<dbReference type="InterPro" id="IPR050672">
    <property type="entry name" value="FBXO45-Fsn/SPSB_families"/>
</dbReference>
<organism evidence="4 5">
    <name type="scientific">Owenia fusiformis</name>
    <name type="common">Polychaete worm</name>
    <dbReference type="NCBI Taxonomy" id="6347"/>
    <lineage>
        <taxon>Eukaryota</taxon>
        <taxon>Metazoa</taxon>
        <taxon>Spiralia</taxon>
        <taxon>Lophotrochozoa</taxon>
        <taxon>Annelida</taxon>
        <taxon>Polychaeta</taxon>
        <taxon>Sedentaria</taxon>
        <taxon>Canalipalpata</taxon>
        <taxon>Sabellida</taxon>
        <taxon>Oweniida</taxon>
        <taxon>Oweniidae</taxon>
        <taxon>Owenia</taxon>
    </lineage>
</organism>
<comment type="caution">
    <text evidence="4">The sequence shown here is derived from an EMBL/GenBank/DDBJ whole genome shotgun (WGS) entry which is preliminary data.</text>
</comment>
<sequence>MATSYSSVAGNVAWILAVIVVLVLVLLLICLCCTRMKRRQKNQNTNFGSVVATISGSTYPVNFTHPDDWLPLLKQVFTVGEFGFNPAAISRGLSFPSDQEGTLVMQTENVPNSHPTHGARGKLGFLQGKHVWEIIWPPECRGYNATVGIGTVNAALYNSENVSLVGFNLHSWGWNLTSKCIIHCNQNDRWYPGNNDASFEVPEKFFVYLDMDEGILGFGTRDEYWGPAVWGLKGGKLPLFPMVGISCPGGHVQMLYTGSVPNHEAQLSNDASQKYVAKAAQGVTAFSSDGTVSNIAPPSTSSTFGGSMMANLRRSFRRLSKRTRKPANSSQQTGQPPHLAETARVQYNPNTGTLDYNQRLPTQASPGVQTQNIGHVTRQNQPPGGASGNIHHGANSNMNGNSSYPKLYQYNNGLGAQDNPLQSRPIEHQYPNSHQAAAVHYPQPTQATDPQGYTTQTLNPVSLTRPGGYTHGQQSQINLQTESGTSYAPQYSGDSQYSPQQHAMNITPTNLNSDRNMRIDRPPTYI</sequence>
<dbReference type="EMBL" id="CAIIXF020000004">
    <property type="protein sequence ID" value="CAH1781917.1"/>
    <property type="molecule type" value="Genomic_DNA"/>
</dbReference>
<dbReference type="GO" id="GO:0043161">
    <property type="term" value="P:proteasome-mediated ubiquitin-dependent protein catabolic process"/>
    <property type="evidence" value="ECO:0007669"/>
    <property type="project" value="TreeGrafter"/>
</dbReference>
<evidence type="ECO:0000256" key="2">
    <source>
        <dbReference type="SAM" id="Phobius"/>
    </source>
</evidence>